<proteinExistence type="predicted"/>
<feature type="region of interest" description="Disordered" evidence="1">
    <location>
        <begin position="161"/>
        <end position="249"/>
    </location>
</feature>
<keyword evidence="3" id="KW-1185">Reference proteome</keyword>
<name>A0A388LLX9_CHABU</name>
<feature type="compositionally biased region" description="Polar residues" evidence="1">
    <location>
        <begin position="275"/>
        <end position="289"/>
    </location>
</feature>
<feature type="compositionally biased region" description="Acidic residues" evidence="1">
    <location>
        <begin position="344"/>
        <end position="360"/>
    </location>
</feature>
<dbReference type="AlphaFoldDB" id="A0A388LLX9"/>
<feature type="compositionally biased region" description="Basic and acidic residues" evidence="1">
    <location>
        <begin position="309"/>
        <end position="322"/>
    </location>
</feature>
<evidence type="ECO:0000313" key="3">
    <source>
        <dbReference type="Proteomes" id="UP000265515"/>
    </source>
</evidence>
<protein>
    <submittedName>
        <fullName evidence="2">Uncharacterized protein</fullName>
    </submittedName>
</protein>
<evidence type="ECO:0000313" key="2">
    <source>
        <dbReference type="EMBL" id="GBG83329.1"/>
    </source>
</evidence>
<sequence length="499" mass="53491">MVVKATRDLVWSNKTDMWFKLSKGKRNRIYDFLFLQTRPRKDTDAEYVRRRDHMLVLLNNPHFASCMNAKTFLERLQSLYFVDFEEELEFNSYASFISTDDEAVTGVEFDANAKEEESDTESLDLPYDPALTEHARGSSSVGQVLVGIDGGLLRARHEPVEGHGGLESAPSQWGAREFRGGATGGGRDRVGSAGGGRGVPRTGDGRSHGGTTTLGGSSGVAGFVVDRHPSTDPEPEPATQSANLSSSSVHSVRETLATLVVLGGRSGGTLKSAGIRTTSVEVPQVRSTVQSPSGSGEPSQGPAIGSGAVRDENVSPERERRPLGLQRQPTSTEGALEDVGIGDGEGEDSEDDAGSGESSDEFGQLYGEHHEDDVDDDAMAIEMETQVVSNLSAQPEDYEDQPLTSVVNLQHRFDEASVAMSLSRASRRISIEEVIDSILGNQHVSAHPSTTPDVDDARNVKSFVAATLAFSPPNSPILPTTLADGMEGEVRGRQHITSP</sequence>
<dbReference type="EMBL" id="BFEA01000436">
    <property type="protein sequence ID" value="GBG83329.1"/>
    <property type="molecule type" value="Genomic_DNA"/>
</dbReference>
<dbReference type="Proteomes" id="UP000265515">
    <property type="component" value="Unassembled WGS sequence"/>
</dbReference>
<feature type="compositionally biased region" description="Low complexity" evidence="1">
    <location>
        <begin position="290"/>
        <end position="302"/>
    </location>
</feature>
<organism evidence="2 3">
    <name type="scientific">Chara braunii</name>
    <name type="common">Braun's stonewort</name>
    <dbReference type="NCBI Taxonomy" id="69332"/>
    <lineage>
        <taxon>Eukaryota</taxon>
        <taxon>Viridiplantae</taxon>
        <taxon>Streptophyta</taxon>
        <taxon>Charophyceae</taxon>
        <taxon>Charales</taxon>
        <taxon>Characeae</taxon>
        <taxon>Chara</taxon>
    </lineage>
</organism>
<reference evidence="2 3" key="1">
    <citation type="journal article" date="2018" name="Cell">
        <title>The Chara Genome: Secondary Complexity and Implications for Plant Terrestrialization.</title>
        <authorList>
            <person name="Nishiyama T."/>
            <person name="Sakayama H."/>
            <person name="Vries J.D."/>
            <person name="Buschmann H."/>
            <person name="Saint-Marcoux D."/>
            <person name="Ullrich K.K."/>
            <person name="Haas F.B."/>
            <person name="Vanderstraeten L."/>
            <person name="Becker D."/>
            <person name="Lang D."/>
            <person name="Vosolsobe S."/>
            <person name="Rombauts S."/>
            <person name="Wilhelmsson P.K.I."/>
            <person name="Janitza P."/>
            <person name="Kern R."/>
            <person name="Heyl A."/>
            <person name="Rumpler F."/>
            <person name="Villalobos L.I.A.C."/>
            <person name="Clay J.M."/>
            <person name="Skokan R."/>
            <person name="Toyoda A."/>
            <person name="Suzuki Y."/>
            <person name="Kagoshima H."/>
            <person name="Schijlen E."/>
            <person name="Tajeshwar N."/>
            <person name="Catarino B."/>
            <person name="Hetherington A.J."/>
            <person name="Saltykova A."/>
            <person name="Bonnot C."/>
            <person name="Breuninger H."/>
            <person name="Symeonidi A."/>
            <person name="Radhakrishnan G.V."/>
            <person name="Van Nieuwerburgh F."/>
            <person name="Deforce D."/>
            <person name="Chang C."/>
            <person name="Karol K.G."/>
            <person name="Hedrich R."/>
            <person name="Ulvskov P."/>
            <person name="Glockner G."/>
            <person name="Delwiche C.F."/>
            <person name="Petrasek J."/>
            <person name="Van de Peer Y."/>
            <person name="Friml J."/>
            <person name="Beilby M."/>
            <person name="Dolan L."/>
            <person name="Kohara Y."/>
            <person name="Sugano S."/>
            <person name="Fujiyama A."/>
            <person name="Delaux P.-M."/>
            <person name="Quint M."/>
            <person name="TheiBen G."/>
            <person name="Hagemann M."/>
            <person name="Harholt J."/>
            <person name="Dunand C."/>
            <person name="Zachgo S."/>
            <person name="Langdale J."/>
            <person name="Maumus F."/>
            <person name="Straeten D.V.D."/>
            <person name="Gould S.B."/>
            <person name="Rensing S.A."/>
        </authorList>
    </citation>
    <scope>NUCLEOTIDE SEQUENCE [LARGE SCALE GENOMIC DNA]</scope>
    <source>
        <strain evidence="2 3">S276</strain>
    </source>
</reference>
<accession>A0A388LLX9</accession>
<evidence type="ECO:0000256" key="1">
    <source>
        <dbReference type="SAM" id="MobiDB-lite"/>
    </source>
</evidence>
<gene>
    <name evidence="2" type="ORF">CBR_g37042</name>
</gene>
<dbReference type="Gramene" id="GBG83329">
    <property type="protein sequence ID" value="GBG83329"/>
    <property type="gene ID" value="CBR_g37042"/>
</dbReference>
<feature type="region of interest" description="Disordered" evidence="1">
    <location>
        <begin position="265"/>
        <end position="363"/>
    </location>
</feature>
<comment type="caution">
    <text evidence="2">The sequence shown here is derived from an EMBL/GenBank/DDBJ whole genome shotgun (WGS) entry which is preliminary data.</text>
</comment>